<keyword evidence="11" id="KW-1185">Reference proteome</keyword>
<dbReference type="STRING" id="1441469.A0A225AZ01"/>
<accession>A0A225AZ01</accession>
<dbReference type="GO" id="GO:0005634">
    <property type="term" value="C:nucleus"/>
    <property type="evidence" value="ECO:0007669"/>
    <property type="project" value="UniProtKB-SubCell"/>
</dbReference>
<feature type="region of interest" description="Disordered" evidence="7">
    <location>
        <begin position="43"/>
        <end position="88"/>
    </location>
</feature>
<dbReference type="PANTHER" id="PTHR31001:SF53">
    <property type="entry name" value="ZN(II)2CYS6 TRANSCRIPTION FACTOR (EUROFUNG)"/>
    <property type="match status" value="1"/>
</dbReference>
<evidence type="ECO:0000256" key="4">
    <source>
        <dbReference type="ARBA" id="ARBA00023125"/>
    </source>
</evidence>
<feature type="compositionally biased region" description="Polar residues" evidence="7">
    <location>
        <begin position="65"/>
        <end position="80"/>
    </location>
</feature>
<dbReference type="OrthoDB" id="4898680at2759"/>
<keyword evidence="6" id="KW-0539">Nucleus</keyword>
<evidence type="ECO:0000256" key="2">
    <source>
        <dbReference type="ARBA" id="ARBA00022723"/>
    </source>
</evidence>
<keyword evidence="8" id="KW-0472">Membrane</keyword>
<evidence type="ECO:0000256" key="3">
    <source>
        <dbReference type="ARBA" id="ARBA00023015"/>
    </source>
</evidence>
<evidence type="ECO:0000256" key="1">
    <source>
        <dbReference type="ARBA" id="ARBA00004123"/>
    </source>
</evidence>
<dbReference type="InterPro" id="IPR050613">
    <property type="entry name" value="Sec_Metabolite_Reg"/>
</dbReference>
<keyword evidence="2" id="KW-0479">Metal-binding</keyword>
<dbReference type="PANTHER" id="PTHR31001">
    <property type="entry name" value="UNCHARACTERIZED TRANSCRIPTIONAL REGULATORY PROTEIN"/>
    <property type="match status" value="1"/>
</dbReference>
<gene>
    <name evidence="10" type="ORF">UA08_06318</name>
</gene>
<dbReference type="SMART" id="SM00066">
    <property type="entry name" value="GAL4"/>
    <property type="match status" value="1"/>
</dbReference>
<dbReference type="CDD" id="cd12148">
    <property type="entry name" value="fungal_TF_MHR"/>
    <property type="match status" value="1"/>
</dbReference>
<evidence type="ECO:0000256" key="7">
    <source>
        <dbReference type="SAM" id="MobiDB-lite"/>
    </source>
</evidence>
<keyword evidence="5" id="KW-0804">Transcription</keyword>
<comment type="subcellular location">
    <subcellularLocation>
        <location evidence="1">Nucleus</location>
    </subcellularLocation>
</comment>
<comment type="caution">
    <text evidence="10">The sequence shown here is derived from an EMBL/GenBank/DDBJ whole genome shotgun (WGS) entry which is preliminary data.</text>
</comment>
<evidence type="ECO:0000256" key="8">
    <source>
        <dbReference type="SAM" id="Phobius"/>
    </source>
</evidence>
<evidence type="ECO:0000256" key="6">
    <source>
        <dbReference type="ARBA" id="ARBA00023242"/>
    </source>
</evidence>
<dbReference type="RefSeq" id="XP_020118858.1">
    <property type="nucleotide sequence ID" value="XM_020268628.1"/>
</dbReference>
<evidence type="ECO:0000313" key="11">
    <source>
        <dbReference type="Proteomes" id="UP000214365"/>
    </source>
</evidence>
<dbReference type="PROSITE" id="PS00463">
    <property type="entry name" value="ZN2_CY6_FUNGAL_1"/>
    <property type="match status" value="1"/>
</dbReference>
<dbReference type="Proteomes" id="UP000214365">
    <property type="component" value="Unassembled WGS sequence"/>
</dbReference>
<sequence length="698" mass="78035">MSAPRRNGLPSSCEPCRKSKLRCDHATPCGRCRRRKRPAQCIYHPAPMTKRMSPETARARRTLPSPDTSSAGNTGNTTPPKNADSCSEGPLRAKLIADWSKKTSSSPGTGVLGPTSYSAVYEESEDVIKSSATSFQDLSQSLRRTLTTVDDVQIQLGAELLLFLYDDLTLYERMVLSKLSHCDGHVFSPSIIRLVFASVRHMLTAAIEDQSDPLPDLFKLSKRIFENCSKPIRIDAHMTPQDYFISMPYKWEVIALIFSIIGASVCILPVSYLISIGFNTASLDPKGLAHISIAAGDKCIKFCENAGIMSEPLSWALLSHAALLTLVYGDHDYRAWKVVGDLCTLVFALGYHQKQNSVMLPFFLVEHRKRLLLGAYAIDKELATFLGRPPRISWRHIDIDLPLDISYEELLAEPEIRDAAIARLDKDGWSSNGTVSKISFARAMFVMGRVRELVLELSLNSRIDDIESRIEQISKIAKETRNTLPARFHKGEINTMTGLQPEITFMSLYFDLDCLYNEFIMQRILVKRTGRGSNTLKRIAHGMLDTLLALTGSRAPDGTDNNTVAWNVSFFGLPCAGILAIELLRQSQNAQTDSRLPRSEVIQNLSRFAADLEYAVPREAGNYEICQQARKVIRSILDHVLSAPPVPLTPGSAEVSSVPVEWFTSNEFWLDQDSEFMRWINNFDWNQDLTMADTNSSL</sequence>
<dbReference type="Gene3D" id="4.10.240.10">
    <property type="entry name" value="Zn(2)-C6 fungal-type DNA-binding domain"/>
    <property type="match status" value="1"/>
</dbReference>
<dbReference type="InterPro" id="IPR036864">
    <property type="entry name" value="Zn2-C6_fun-type_DNA-bd_sf"/>
</dbReference>
<organism evidence="10 11">
    <name type="scientific">Talaromyces atroroseus</name>
    <dbReference type="NCBI Taxonomy" id="1441469"/>
    <lineage>
        <taxon>Eukaryota</taxon>
        <taxon>Fungi</taxon>
        <taxon>Dikarya</taxon>
        <taxon>Ascomycota</taxon>
        <taxon>Pezizomycotina</taxon>
        <taxon>Eurotiomycetes</taxon>
        <taxon>Eurotiomycetidae</taxon>
        <taxon>Eurotiales</taxon>
        <taxon>Trichocomaceae</taxon>
        <taxon>Talaromyces</taxon>
        <taxon>Talaromyces sect. Trachyspermi</taxon>
    </lineage>
</organism>
<keyword evidence="8" id="KW-1133">Transmembrane helix</keyword>
<dbReference type="Pfam" id="PF00172">
    <property type="entry name" value="Zn_clus"/>
    <property type="match status" value="1"/>
</dbReference>
<dbReference type="InterPro" id="IPR007219">
    <property type="entry name" value="XnlR_reg_dom"/>
</dbReference>
<name>A0A225AZ01_TALAT</name>
<evidence type="ECO:0000259" key="9">
    <source>
        <dbReference type="PROSITE" id="PS50048"/>
    </source>
</evidence>
<dbReference type="GO" id="GO:0006351">
    <property type="term" value="P:DNA-templated transcription"/>
    <property type="evidence" value="ECO:0007669"/>
    <property type="project" value="InterPro"/>
</dbReference>
<proteinExistence type="predicted"/>
<keyword evidence="4" id="KW-0238">DNA-binding</keyword>
<dbReference type="InterPro" id="IPR001138">
    <property type="entry name" value="Zn2Cys6_DnaBD"/>
</dbReference>
<feature type="transmembrane region" description="Helical" evidence="8">
    <location>
        <begin position="253"/>
        <end position="274"/>
    </location>
</feature>
<dbReference type="Pfam" id="PF04082">
    <property type="entry name" value="Fungal_trans"/>
    <property type="match status" value="1"/>
</dbReference>
<evidence type="ECO:0000313" key="10">
    <source>
        <dbReference type="EMBL" id="OKL58737.1"/>
    </source>
</evidence>
<keyword evidence="3" id="KW-0805">Transcription regulation</keyword>
<dbReference type="SMART" id="SM00906">
    <property type="entry name" value="Fungal_trans"/>
    <property type="match status" value="1"/>
</dbReference>
<dbReference type="EMBL" id="LFMY01000009">
    <property type="protein sequence ID" value="OKL58737.1"/>
    <property type="molecule type" value="Genomic_DNA"/>
</dbReference>
<dbReference type="GO" id="GO:0000981">
    <property type="term" value="F:DNA-binding transcription factor activity, RNA polymerase II-specific"/>
    <property type="evidence" value="ECO:0007669"/>
    <property type="project" value="InterPro"/>
</dbReference>
<reference evidence="10 11" key="1">
    <citation type="submission" date="2015-06" db="EMBL/GenBank/DDBJ databases">
        <title>Talaromyces atroroseus IBT 11181 draft genome.</title>
        <authorList>
            <person name="Rasmussen K.B."/>
            <person name="Rasmussen S."/>
            <person name="Petersen B."/>
            <person name="Sicheritz-Ponten T."/>
            <person name="Mortensen U.H."/>
            <person name="Thrane U."/>
        </authorList>
    </citation>
    <scope>NUCLEOTIDE SEQUENCE [LARGE SCALE GENOMIC DNA]</scope>
    <source>
        <strain evidence="10 11">IBT 11181</strain>
    </source>
</reference>
<protein>
    <recommendedName>
        <fullName evidence="9">Zn(2)-C6 fungal-type domain-containing protein</fullName>
    </recommendedName>
</protein>
<dbReference type="CDD" id="cd00067">
    <property type="entry name" value="GAL4"/>
    <property type="match status" value="1"/>
</dbReference>
<dbReference type="GO" id="GO:0003677">
    <property type="term" value="F:DNA binding"/>
    <property type="evidence" value="ECO:0007669"/>
    <property type="project" value="UniProtKB-KW"/>
</dbReference>
<feature type="domain" description="Zn(2)-C6 fungal-type" evidence="9">
    <location>
        <begin position="12"/>
        <end position="43"/>
    </location>
</feature>
<dbReference type="PROSITE" id="PS50048">
    <property type="entry name" value="ZN2_CY6_FUNGAL_2"/>
    <property type="match status" value="1"/>
</dbReference>
<dbReference type="GO" id="GO:0008270">
    <property type="term" value="F:zinc ion binding"/>
    <property type="evidence" value="ECO:0007669"/>
    <property type="project" value="InterPro"/>
</dbReference>
<dbReference type="SUPFAM" id="SSF57701">
    <property type="entry name" value="Zn2/Cys6 DNA-binding domain"/>
    <property type="match status" value="1"/>
</dbReference>
<keyword evidence="8" id="KW-0812">Transmembrane</keyword>
<dbReference type="AlphaFoldDB" id="A0A225AZ01"/>
<dbReference type="GeneID" id="31006074"/>
<evidence type="ECO:0000256" key="5">
    <source>
        <dbReference type="ARBA" id="ARBA00023163"/>
    </source>
</evidence>